<sequence>MPGFTVAQALEASTGGDTVTLPPFDISAPPPYHRRFVEAPRPCLLHQRFGEAMPPSVAPPLSSSPPPASSPSTVSTSVRGLATKVEVVEIDLTEEDTSSLAHAPRRRPWTGREERRSIHPVVGCNENLGLLEPGVFVANLRLRYGFRQLDREEGVLALLELKVRVEADPHGIQDWDPADAAGLAYGALTLTFVIIDEWDVNSICRRFTLHTRIYLGSKGCSLYTRRPAPGQKNVVTAQGREDPNQSTSIVVQGGKVATAADLAPLVANISSYLGRPWKRYSRAVFAQTKMEALVHPRGWLEWNATFALDTLYYAEYMNRVCCKPI</sequence>
<dbReference type="InterPro" id="IPR011050">
    <property type="entry name" value="Pectin_lyase_fold/virulence"/>
</dbReference>
<dbReference type="SUPFAM" id="SSF51126">
    <property type="entry name" value="Pectin lyase-like"/>
    <property type="match status" value="1"/>
</dbReference>
<reference evidence="6" key="1">
    <citation type="submission" date="2015-12" db="EMBL/GenBank/DDBJ databases">
        <title>Update maize B73 reference genome by single molecule sequencing technologies.</title>
        <authorList>
            <consortium name="Maize Genome Sequencing Project"/>
            <person name="Ware D."/>
        </authorList>
    </citation>
    <scope>NUCLEOTIDE SEQUENCE</scope>
    <source>
        <tissue evidence="6">Seedling</tissue>
    </source>
</reference>
<proteinExistence type="predicted"/>
<keyword evidence="3" id="KW-0063">Aspartyl esterase</keyword>
<dbReference type="InterPro" id="IPR012334">
    <property type="entry name" value="Pectin_lyas_fold"/>
</dbReference>
<dbReference type="InParanoid" id="A0A1D6HB34"/>
<feature type="domain" description="Pectinesterase catalytic" evidence="5">
    <location>
        <begin position="219"/>
        <end position="319"/>
    </location>
</feature>
<dbReference type="InterPro" id="IPR000070">
    <property type="entry name" value="Pectinesterase_cat"/>
</dbReference>
<dbReference type="GO" id="GO:0045490">
    <property type="term" value="P:pectin catabolic process"/>
    <property type="evidence" value="ECO:0007669"/>
    <property type="project" value="UniProtKB-UniPathway"/>
</dbReference>
<dbReference type="Gene3D" id="2.160.20.10">
    <property type="entry name" value="Single-stranded right-handed beta-helix, Pectin lyase-like"/>
    <property type="match status" value="1"/>
</dbReference>
<evidence type="ECO:0000256" key="3">
    <source>
        <dbReference type="ARBA" id="ARBA00023085"/>
    </source>
</evidence>
<gene>
    <name evidence="6" type="ORF">ZEAMMB73_Zm00001d016906</name>
</gene>
<dbReference type="EMBL" id="CM000781">
    <property type="protein sequence ID" value="AQK71914.1"/>
    <property type="molecule type" value="Genomic_DNA"/>
</dbReference>
<dbReference type="PANTHER" id="PTHR31707">
    <property type="entry name" value="PECTINESTERASE"/>
    <property type="match status" value="1"/>
</dbReference>
<dbReference type="GO" id="GO:0030599">
    <property type="term" value="F:pectinesterase activity"/>
    <property type="evidence" value="ECO:0007669"/>
    <property type="project" value="InterPro"/>
</dbReference>
<comment type="pathway">
    <text evidence="1">Glycan metabolism; pectin degradation; 2-dehydro-3-deoxy-D-gluconate from pectin: step 1/5.</text>
</comment>
<dbReference type="Pfam" id="PF01095">
    <property type="entry name" value="Pectinesterase"/>
    <property type="match status" value="1"/>
</dbReference>
<dbReference type="ExpressionAtlas" id="A0A1D6HB34">
    <property type="expression patterns" value="baseline and differential"/>
</dbReference>
<organism evidence="6">
    <name type="scientific">Zea mays</name>
    <name type="common">Maize</name>
    <dbReference type="NCBI Taxonomy" id="4577"/>
    <lineage>
        <taxon>Eukaryota</taxon>
        <taxon>Viridiplantae</taxon>
        <taxon>Streptophyta</taxon>
        <taxon>Embryophyta</taxon>
        <taxon>Tracheophyta</taxon>
        <taxon>Spermatophyta</taxon>
        <taxon>Magnoliopsida</taxon>
        <taxon>Liliopsida</taxon>
        <taxon>Poales</taxon>
        <taxon>Poaceae</taxon>
        <taxon>PACMAD clade</taxon>
        <taxon>Panicoideae</taxon>
        <taxon>Andropogonodae</taxon>
        <taxon>Andropogoneae</taxon>
        <taxon>Tripsacinae</taxon>
        <taxon>Zea</taxon>
    </lineage>
</organism>
<evidence type="ECO:0000259" key="5">
    <source>
        <dbReference type="Pfam" id="PF01095"/>
    </source>
</evidence>
<accession>A0A1D6HB34</accession>
<feature type="compositionally biased region" description="Pro residues" evidence="4">
    <location>
        <begin position="56"/>
        <end position="69"/>
    </location>
</feature>
<protein>
    <recommendedName>
        <fullName evidence="5">Pectinesterase catalytic domain-containing protein</fullName>
    </recommendedName>
</protein>
<dbReference type="SMR" id="A0A1D6HB34"/>
<evidence type="ECO:0000256" key="1">
    <source>
        <dbReference type="ARBA" id="ARBA00005184"/>
    </source>
</evidence>
<dbReference type="PaxDb" id="4577-GRMZM2G404767_P01"/>
<feature type="region of interest" description="Disordered" evidence="4">
    <location>
        <begin position="54"/>
        <end position="78"/>
    </location>
</feature>
<name>A0A1D6HB34_MAIZE</name>
<dbReference type="STRING" id="4577.A0A1D6HB34"/>
<dbReference type="UniPathway" id="UPA00545">
    <property type="reaction ID" value="UER00823"/>
</dbReference>
<keyword evidence="2" id="KW-0378">Hydrolase</keyword>
<evidence type="ECO:0000256" key="4">
    <source>
        <dbReference type="SAM" id="MobiDB-lite"/>
    </source>
</evidence>
<dbReference type="GO" id="GO:0042545">
    <property type="term" value="P:cell wall modification"/>
    <property type="evidence" value="ECO:0007669"/>
    <property type="project" value="InterPro"/>
</dbReference>
<dbReference type="eggNOG" id="ENOG502QVXG">
    <property type="taxonomic scope" value="Eukaryota"/>
</dbReference>
<evidence type="ECO:0000313" key="6">
    <source>
        <dbReference type="EMBL" id="AQK71914.1"/>
    </source>
</evidence>
<evidence type="ECO:0000256" key="2">
    <source>
        <dbReference type="ARBA" id="ARBA00022801"/>
    </source>
</evidence>
<dbReference type="AlphaFoldDB" id="A0A1D6HB34"/>